<dbReference type="Proteomes" id="UP000250369">
    <property type="component" value="Unassembled WGS sequence"/>
</dbReference>
<organism evidence="1 2">
    <name type="scientific">Paenibacillus contaminans</name>
    <dbReference type="NCBI Taxonomy" id="450362"/>
    <lineage>
        <taxon>Bacteria</taxon>
        <taxon>Bacillati</taxon>
        <taxon>Bacillota</taxon>
        <taxon>Bacilli</taxon>
        <taxon>Bacillales</taxon>
        <taxon>Paenibacillaceae</taxon>
        <taxon>Paenibacillus</taxon>
    </lineage>
</organism>
<accession>A0A329M5B7</accession>
<sequence length="98" mass="11480">MQGYDDLLDLLIEIRNFFDSPNTNVIWSRYEKVEDVITDLDVIRQRLEQRDRKVISELKILFAPTGAYQEISISSDCGEKFVELAARFDHIIKSTRLD</sequence>
<name>A0A329M5B7_9BACL</name>
<evidence type="ECO:0000313" key="1">
    <source>
        <dbReference type="EMBL" id="RAV14898.1"/>
    </source>
</evidence>
<dbReference type="EMBL" id="QMFB01000025">
    <property type="protein sequence ID" value="RAV14898.1"/>
    <property type="molecule type" value="Genomic_DNA"/>
</dbReference>
<proteinExistence type="predicted"/>
<evidence type="ECO:0000313" key="2">
    <source>
        <dbReference type="Proteomes" id="UP000250369"/>
    </source>
</evidence>
<protein>
    <submittedName>
        <fullName evidence="1">Uncharacterized protein</fullName>
    </submittedName>
</protein>
<gene>
    <name evidence="1" type="ORF">DQG23_31195</name>
</gene>
<keyword evidence="2" id="KW-1185">Reference proteome</keyword>
<dbReference type="RefSeq" id="WP_113034943.1">
    <property type="nucleotide sequence ID" value="NZ_QMFB01000025.1"/>
</dbReference>
<dbReference type="AlphaFoldDB" id="A0A329M5B7"/>
<comment type="caution">
    <text evidence="1">The sequence shown here is derived from an EMBL/GenBank/DDBJ whole genome shotgun (WGS) entry which is preliminary data.</text>
</comment>
<reference evidence="1 2" key="1">
    <citation type="journal article" date="2009" name="Int. J. Syst. Evol. Microbiol.">
        <title>Paenibacillus contaminans sp. nov., isolated from a contaminated laboratory plate.</title>
        <authorList>
            <person name="Chou J.H."/>
            <person name="Lee J.H."/>
            <person name="Lin M.C."/>
            <person name="Chang P.S."/>
            <person name="Arun A.B."/>
            <person name="Young C.C."/>
            <person name="Chen W.M."/>
        </authorList>
    </citation>
    <scope>NUCLEOTIDE SEQUENCE [LARGE SCALE GENOMIC DNA]</scope>
    <source>
        <strain evidence="1 2">CKOBP-6</strain>
    </source>
</reference>
<dbReference type="OrthoDB" id="800014at2"/>